<name>A0ABU1ITW0_9BACL</name>
<dbReference type="EMBL" id="JAVDQG010000009">
    <property type="protein sequence ID" value="MDR6227354.1"/>
    <property type="molecule type" value="Genomic_DNA"/>
</dbReference>
<reference evidence="5 6" key="1">
    <citation type="submission" date="2023-07" db="EMBL/GenBank/DDBJ databases">
        <title>Genomic Encyclopedia of Type Strains, Phase IV (KMG-IV): sequencing the most valuable type-strain genomes for metagenomic binning, comparative biology and taxonomic classification.</title>
        <authorList>
            <person name="Goeker M."/>
        </authorList>
    </citation>
    <scope>NUCLEOTIDE SEQUENCE [LARGE SCALE GENOMIC DNA]</scope>
    <source>
        <strain evidence="5 6">DSM 45903</strain>
    </source>
</reference>
<dbReference type="GO" id="GO:0034386">
    <property type="term" value="F:4-aminobutyrate:2-oxoglutarate transaminase activity"/>
    <property type="evidence" value="ECO:0007669"/>
    <property type="project" value="UniProtKB-EC"/>
</dbReference>
<keyword evidence="6" id="KW-1185">Reference proteome</keyword>
<dbReference type="Proteomes" id="UP001185012">
    <property type="component" value="Unassembled WGS sequence"/>
</dbReference>
<proteinExistence type="inferred from homology"/>
<keyword evidence="5" id="KW-0808">Transferase</keyword>
<evidence type="ECO:0000256" key="3">
    <source>
        <dbReference type="ARBA" id="ARBA00022898"/>
    </source>
</evidence>
<dbReference type="PIRSF" id="PIRSF000521">
    <property type="entry name" value="Transaminase_4ab_Lys_Orn"/>
    <property type="match status" value="1"/>
</dbReference>
<dbReference type="InterPro" id="IPR015424">
    <property type="entry name" value="PyrdxlP-dep_Trfase"/>
</dbReference>
<evidence type="ECO:0000313" key="5">
    <source>
        <dbReference type="EMBL" id="MDR6227354.1"/>
    </source>
</evidence>
<dbReference type="SUPFAM" id="SSF53383">
    <property type="entry name" value="PLP-dependent transferases"/>
    <property type="match status" value="1"/>
</dbReference>
<dbReference type="CDD" id="cd00610">
    <property type="entry name" value="OAT_like"/>
    <property type="match status" value="1"/>
</dbReference>
<dbReference type="Pfam" id="PF00202">
    <property type="entry name" value="Aminotran_3"/>
    <property type="match status" value="1"/>
</dbReference>
<evidence type="ECO:0000313" key="6">
    <source>
        <dbReference type="Proteomes" id="UP001185012"/>
    </source>
</evidence>
<dbReference type="EC" id="2.6.1.19" evidence="5"/>
<organism evidence="5 6">
    <name type="scientific">Desmospora profundinema</name>
    <dbReference type="NCBI Taxonomy" id="1571184"/>
    <lineage>
        <taxon>Bacteria</taxon>
        <taxon>Bacillati</taxon>
        <taxon>Bacillota</taxon>
        <taxon>Bacilli</taxon>
        <taxon>Bacillales</taxon>
        <taxon>Thermoactinomycetaceae</taxon>
        <taxon>Desmospora</taxon>
    </lineage>
</organism>
<dbReference type="Gene3D" id="3.40.640.10">
    <property type="entry name" value="Type I PLP-dependent aspartate aminotransferase-like (Major domain)"/>
    <property type="match status" value="1"/>
</dbReference>
<dbReference type="InterPro" id="IPR049704">
    <property type="entry name" value="Aminotrans_3_PPA_site"/>
</dbReference>
<dbReference type="PROSITE" id="PS00600">
    <property type="entry name" value="AA_TRANSFER_CLASS_3"/>
    <property type="match status" value="1"/>
</dbReference>
<dbReference type="PANTHER" id="PTHR11986">
    <property type="entry name" value="AMINOTRANSFERASE CLASS III"/>
    <property type="match status" value="1"/>
</dbReference>
<dbReference type="PANTHER" id="PTHR11986:SF58">
    <property type="entry name" value="LEUCINE_METHIONINE RACEMASE"/>
    <property type="match status" value="1"/>
</dbReference>
<keyword evidence="3 4" id="KW-0663">Pyridoxal phosphate</keyword>
<evidence type="ECO:0000256" key="2">
    <source>
        <dbReference type="ARBA" id="ARBA00008954"/>
    </source>
</evidence>
<keyword evidence="5" id="KW-0032">Aminotransferase</keyword>
<protein>
    <submittedName>
        <fullName evidence="5">4-aminobutyrate aminotransferase</fullName>
        <ecNumber evidence="5">2.6.1.19</ecNumber>
    </submittedName>
</protein>
<comment type="cofactor">
    <cofactor evidence="1">
        <name>pyridoxal 5'-phosphate</name>
        <dbReference type="ChEBI" id="CHEBI:597326"/>
    </cofactor>
</comment>
<dbReference type="Gene3D" id="3.90.1150.10">
    <property type="entry name" value="Aspartate Aminotransferase, domain 1"/>
    <property type="match status" value="1"/>
</dbReference>
<gene>
    <name evidence="5" type="ORF">JOE21_003369</name>
</gene>
<sequence>MKELVSQADWKDYLSPVWPHFSDIMADRGMGAALIDQNGDRYLDFTSGIGVTNTGHCHPRVVKAIQNQAEKLLHGQATIFYHKPMQDLVTELRQVVPSSLNSFFFSNSGSEAVESAIKLARHATGRTNLICFQGGYHGRTVGAMSVTTAKRIYRLHYQPLMPGVIVAPFPSSEEETERCLEALEQLLFTQTAPAETAAMIVEPVLGEGGYMVPSATFLQGLRSICDQHGILLILDEVQSGFGRTGTFFAFEHFRILPDILIMAKGMASGLPLSGIASSRERMEKWIQGSHGGTYGGNPLACAAAAETIRVIHDEHLVERSAKAGRQLVHLLQAVTRTHPSLVEVRGLGLMVGCEFRDGNGKPDGKKASEIRRRCLEKGLLLLTCGTHDHVIRWIPPLVVTEQELHHAVSLFAESVAETGDRLG</sequence>
<dbReference type="InterPro" id="IPR015422">
    <property type="entry name" value="PyrdxlP-dep_Trfase_small"/>
</dbReference>
<accession>A0ABU1ITW0</accession>
<dbReference type="InterPro" id="IPR015421">
    <property type="entry name" value="PyrdxlP-dep_Trfase_major"/>
</dbReference>
<comment type="similarity">
    <text evidence="2 4">Belongs to the class-III pyridoxal-phosphate-dependent aminotransferase family.</text>
</comment>
<dbReference type="RefSeq" id="WP_309868358.1">
    <property type="nucleotide sequence ID" value="NZ_JAVDQG010000009.1"/>
</dbReference>
<evidence type="ECO:0000256" key="4">
    <source>
        <dbReference type="RuleBase" id="RU003560"/>
    </source>
</evidence>
<dbReference type="InterPro" id="IPR005814">
    <property type="entry name" value="Aminotrans_3"/>
</dbReference>
<evidence type="ECO:0000256" key="1">
    <source>
        <dbReference type="ARBA" id="ARBA00001933"/>
    </source>
</evidence>
<dbReference type="InterPro" id="IPR050103">
    <property type="entry name" value="Class-III_PLP-dep_AT"/>
</dbReference>
<comment type="caution">
    <text evidence="5">The sequence shown here is derived from an EMBL/GenBank/DDBJ whole genome shotgun (WGS) entry which is preliminary data.</text>
</comment>